<feature type="non-terminal residue" evidence="1">
    <location>
        <position position="1"/>
    </location>
</feature>
<keyword evidence="2" id="KW-1185">Reference proteome</keyword>
<name>A0ACB8X179_9TELE</name>
<sequence length="157" mass="18593">IFQQEALMKKHGIVHFSMASDHKASVIERFNCTLKTRMWRYFTANNTRRYLDVLQDLVRSYNHTYHKSIKMTPMQVTSRVEDKPQPLVIQRFSNGGYYDKPKDLLEELVPFLKKYDPTAQASYNPVTKHIDFHCQASPEIRCHQHRLSRHERSGRGE</sequence>
<comment type="caution">
    <text evidence="1">The sequence shown here is derived from an EMBL/GenBank/DDBJ whole genome shotgun (WGS) entry which is preliminary data.</text>
</comment>
<evidence type="ECO:0000313" key="2">
    <source>
        <dbReference type="Proteomes" id="UP000831701"/>
    </source>
</evidence>
<proteinExistence type="predicted"/>
<reference evidence="1" key="1">
    <citation type="submission" date="2022-04" db="EMBL/GenBank/DDBJ databases">
        <title>Jade perch genome.</title>
        <authorList>
            <person name="Chao B."/>
        </authorList>
    </citation>
    <scope>NUCLEOTIDE SEQUENCE</scope>
    <source>
        <strain evidence="1">CB-2022</strain>
    </source>
</reference>
<dbReference type="Proteomes" id="UP000831701">
    <property type="component" value="Chromosome 4"/>
</dbReference>
<protein>
    <submittedName>
        <fullName evidence="1">Uncharacterized protein</fullName>
    </submittedName>
</protein>
<gene>
    <name evidence="1" type="ORF">L3Q82_022428</name>
</gene>
<accession>A0ACB8X179</accession>
<dbReference type="EMBL" id="CM041534">
    <property type="protein sequence ID" value="KAI3373856.1"/>
    <property type="molecule type" value="Genomic_DNA"/>
</dbReference>
<organism evidence="1 2">
    <name type="scientific">Scortum barcoo</name>
    <name type="common">barcoo grunter</name>
    <dbReference type="NCBI Taxonomy" id="214431"/>
    <lineage>
        <taxon>Eukaryota</taxon>
        <taxon>Metazoa</taxon>
        <taxon>Chordata</taxon>
        <taxon>Craniata</taxon>
        <taxon>Vertebrata</taxon>
        <taxon>Euteleostomi</taxon>
        <taxon>Actinopterygii</taxon>
        <taxon>Neopterygii</taxon>
        <taxon>Teleostei</taxon>
        <taxon>Neoteleostei</taxon>
        <taxon>Acanthomorphata</taxon>
        <taxon>Eupercaria</taxon>
        <taxon>Centrarchiformes</taxon>
        <taxon>Terapontoidei</taxon>
        <taxon>Terapontidae</taxon>
        <taxon>Scortum</taxon>
    </lineage>
</organism>
<evidence type="ECO:0000313" key="1">
    <source>
        <dbReference type="EMBL" id="KAI3373856.1"/>
    </source>
</evidence>